<gene>
    <name evidence="2" type="ORF">GCM10009001_35930</name>
</gene>
<keyword evidence="1" id="KW-1133">Transmembrane helix</keyword>
<protein>
    <submittedName>
        <fullName evidence="2">Uncharacterized protein</fullName>
    </submittedName>
</protein>
<evidence type="ECO:0000313" key="3">
    <source>
        <dbReference type="Proteomes" id="UP001500866"/>
    </source>
</evidence>
<dbReference type="EMBL" id="BAAADS010000025">
    <property type="protein sequence ID" value="GAA0615446.1"/>
    <property type="molecule type" value="Genomic_DNA"/>
</dbReference>
<accession>A0ABN1GNX0</accession>
<reference evidence="2 3" key="1">
    <citation type="journal article" date="2019" name="Int. J. Syst. Evol. Microbiol.">
        <title>The Global Catalogue of Microorganisms (GCM) 10K type strain sequencing project: providing services to taxonomists for standard genome sequencing and annotation.</title>
        <authorList>
            <consortium name="The Broad Institute Genomics Platform"/>
            <consortium name="The Broad Institute Genome Sequencing Center for Infectious Disease"/>
            <person name="Wu L."/>
            <person name="Ma J."/>
        </authorList>
    </citation>
    <scope>NUCLEOTIDE SEQUENCE [LARGE SCALE GENOMIC DNA]</scope>
    <source>
        <strain evidence="2 3">JCM 15395</strain>
    </source>
</reference>
<keyword evidence="3" id="KW-1185">Reference proteome</keyword>
<feature type="transmembrane region" description="Helical" evidence="1">
    <location>
        <begin position="68"/>
        <end position="85"/>
    </location>
</feature>
<proteinExistence type="predicted"/>
<feature type="transmembrane region" description="Helical" evidence="1">
    <location>
        <begin position="7"/>
        <end position="24"/>
    </location>
</feature>
<keyword evidence="1" id="KW-0812">Transmembrane</keyword>
<sequence length="96" mass="11186">MKQKEKGFLGFLTLLGLVMIPIWFNKGPRKDWTIVFLLAGFLSGMMDLFATAHKLIRYPSQIFGKKMNISILFADYLIRFVFQFYNVNTLMKEGPE</sequence>
<feature type="transmembrane region" description="Helical" evidence="1">
    <location>
        <begin position="36"/>
        <end position="56"/>
    </location>
</feature>
<keyword evidence="1" id="KW-0472">Membrane</keyword>
<evidence type="ECO:0000313" key="2">
    <source>
        <dbReference type="EMBL" id="GAA0615446.1"/>
    </source>
</evidence>
<name>A0ABN1GNX0_9BACI</name>
<organism evidence="2 3">
    <name type="scientific">Virgibacillus siamensis</name>
    <dbReference type="NCBI Taxonomy" id="480071"/>
    <lineage>
        <taxon>Bacteria</taxon>
        <taxon>Bacillati</taxon>
        <taxon>Bacillota</taxon>
        <taxon>Bacilli</taxon>
        <taxon>Bacillales</taxon>
        <taxon>Bacillaceae</taxon>
        <taxon>Virgibacillus</taxon>
    </lineage>
</organism>
<dbReference type="RefSeq" id="WP_343816335.1">
    <property type="nucleotide sequence ID" value="NZ_BAAADS010000025.1"/>
</dbReference>
<comment type="caution">
    <text evidence="2">The sequence shown here is derived from an EMBL/GenBank/DDBJ whole genome shotgun (WGS) entry which is preliminary data.</text>
</comment>
<dbReference type="Proteomes" id="UP001500866">
    <property type="component" value="Unassembled WGS sequence"/>
</dbReference>
<evidence type="ECO:0000256" key="1">
    <source>
        <dbReference type="SAM" id="Phobius"/>
    </source>
</evidence>